<organism evidence="6">
    <name type="scientific">marine sediment metagenome</name>
    <dbReference type="NCBI Taxonomy" id="412755"/>
    <lineage>
        <taxon>unclassified sequences</taxon>
        <taxon>metagenomes</taxon>
        <taxon>ecological metagenomes</taxon>
    </lineage>
</organism>
<proteinExistence type="predicted"/>
<keyword evidence="4" id="KW-0449">Lipoprotein</keyword>
<keyword evidence="2" id="KW-0472">Membrane</keyword>
<dbReference type="Gene3D" id="2.40.128.200">
    <property type="match status" value="1"/>
</dbReference>
<evidence type="ECO:0000313" key="6">
    <source>
        <dbReference type="EMBL" id="KKN90244.1"/>
    </source>
</evidence>
<dbReference type="SUPFAM" id="SSF141488">
    <property type="entry name" value="YdhA-like"/>
    <property type="match status" value="1"/>
</dbReference>
<dbReference type="EMBL" id="LAZR01000112">
    <property type="protein sequence ID" value="KKN90244.1"/>
    <property type="molecule type" value="Genomic_DNA"/>
</dbReference>
<dbReference type="InterPro" id="IPR018660">
    <property type="entry name" value="MliC"/>
</dbReference>
<protein>
    <recommendedName>
        <fullName evidence="5">C-type lysozyme inhibitor domain-containing protein</fullName>
    </recommendedName>
</protein>
<evidence type="ECO:0000256" key="4">
    <source>
        <dbReference type="ARBA" id="ARBA00023288"/>
    </source>
</evidence>
<comment type="caution">
    <text evidence="6">The sequence shown here is derived from an EMBL/GenBank/DDBJ whole genome shotgun (WGS) entry which is preliminary data.</text>
</comment>
<feature type="domain" description="C-type lysozyme inhibitor" evidence="5">
    <location>
        <begin position="34"/>
        <end position="105"/>
    </location>
</feature>
<evidence type="ECO:0000256" key="3">
    <source>
        <dbReference type="ARBA" id="ARBA00023139"/>
    </source>
</evidence>
<keyword evidence="1" id="KW-0732">Signal</keyword>
<evidence type="ECO:0000259" key="5">
    <source>
        <dbReference type="Pfam" id="PF09864"/>
    </source>
</evidence>
<dbReference type="Pfam" id="PF09864">
    <property type="entry name" value="MliC"/>
    <property type="match status" value="1"/>
</dbReference>
<accession>A0A0F9UEZ0</accession>
<dbReference type="InterPro" id="IPR036328">
    <property type="entry name" value="MliC_sf"/>
</dbReference>
<reference evidence="6" key="1">
    <citation type="journal article" date="2015" name="Nature">
        <title>Complex archaea that bridge the gap between prokaryotes and eukaryotes.</title>
        <authorList>
            <person name="Spang A."/>
            <person name="Saw J.H."/>
            <person name="Jorgensen S.L."/>
            <person name="Zaremba-Niedzwiedzka K."/>
            <person name="Martijn J."/>
            <person name="Lind A.E."/>
            <person name="van Eijk R."/>
            <person name="Schleper C."/>
            <person name="Guy L."/>
            <person name="Ettema T.J."/>
        </authorList>
    </citation>
    <scope>NUCLEOTIDE SEQUENCE</scope>
</reference>
<sequence length="118" mass="12700">MTLRRVIAFGATSAMCLGAGGSALAQAMPVTATYSCERGVEVPVSYTTPEQGDATAVLYVENRMITLVQSRAASGARYEWPSDGSGYVWWNKGNAATLIWHDAVADNDTTIYAECRTR</sequence>
<gene>
    <name evidence="6" type="ORF">LCGC14_0230780</name>
</gene>
<name>A0A0F9UEZ0_9ZZZZ</name>
<keyword evidence="3" id="KW-0564">Palmitate</keyword>
<evidence type="ECO:0000256" key="2">
    <source>
        <dbReference type="ARBA" id="ARBA00023136"/>
    </source>
</evidence>
<evidence type="ECO:0000256" key="1">
    <source>
        <dbReference type="ARBA" id="ARBA00022729"/>
    </source>
</evidence>
<dbReference type="AlphaFoldDB" id="A0A0F9UEZ0"/>